<keyword evidence="3" id="KW-0479">Metal-binding</keyword>
<dbReference type="RefSeq" id="WP_188413126.1">
    <property type="nucleotide sequence ID" value="NZ_BMDO01000001.1"/>
</dbReference>
<name>A0A917N1J2_9SPHI</name>
<evidence type="ECO:0000256" key="2">
    <source>
        <dbReference type="ARBA" id="ARBA00012499"/>
    </source>
</evidence>
<evidence type="ECO:0000256" key="6">
    <source>
        <dbReference type="ARBA" id="ARBA00048488"/>
    </source>
</evidence>
<reference evidence="8" key="2">
    <citation type="submission" date="2020-09" db="EMBL/GenBank/DDBJ databases">
        <authorList>
            <person name="Sun Q."/>
            <person name="Sedlacek I."/>
        </authorList>
    </citation>
    <scope>NUCLEOTIDE SEQUENCE</scope>
    <source>
        <strain evidence="8">CCM 8711</strain>
    </source>
</reference>
<keyword evidence="4" id="KW-0862">Zinc</keyword>
<reference evidence="8" key="1">
    <citation type="journal article" date="2014" name="Int. J. Syst. Evol. Microbiol.">
        <title>Complete genome sequence of Corynebacterium casei LMG S-19264T (=DSM 44701T), isolated from a smear-ripened cheese.</title>
        <authorList>
            <consortium name="US DOE Joint Genome Institute (JGI-PGF)"/>
            <person name="Walter F."/>
            <person name="Albersmeier A."/>
            <person name="Kalinowski J."/>
            <person name="Ruckert C."/>
        </authorList>
    </citation>
    <scope>NUCLEOTIDE SEQUENCE</scope>
    <source>
        <strain evidence="8">CCM 8711</strain>
    </source>
</reference>
<dbReference type="GO" id="GO:0033743">
    <property type="term" value="F:peptide-methionine (R)-S-oxide reductase activity"/>
    <property type="evidence" value="ECO:0007669"/>
    <property type="project" value="UniProtKB-EC"/>
</dbReference>
<dbReference type="GO" id="GO:0006979">
    <property type="term" value="P:response to oxidative stress"/>
    <property type="evidence" value="ECO:0007669"/>
    <property type="project" value="InterPro"/>
</dbReference>
<feature type="domain" description="MsrB" evidence="7">
    <location>
        <begin position="2"/>
        <end position="122"/>
    </location>
</feature>
<evidence type="ECO:0000256" key="5">
    <source>
        <dbReference type="ARBA" id="ARBA00023002"/>
    </source>
</evidence>
<evidence type="ECO:0000256" key="1">
    <source>
        <dbReference type="ARBA" id="ARBA00001947"/>
    </source>
</evidence>
<evidence type="ECO:0000313" key="9">
    <source>
        <dbReference type="Proteomes" id="UP000662074"/>
    </source>
</evidence>
<keyword evidence="5" id="KW-0560">Oxidoreductase</keyword>
<sequence>MEEKKYNTLTPAEEYVILHKGTERPFTGELLNNKAQGLYVCRRCDAPLYSSETKFESFCGWPSFDDEIPGAVTKETDADGRRTEILCSNCGAHLGHVFTGERFTAKNTRHCVNSVSMKFVPLDEVK</sequence>
<dbReference type="PROSITE" id="PS51790">
    <property type="entry name" value="MSRB"/>
    <property type="match status" value="1"/>
</dbReference>
<protein>
    <recommendedName>
        <fullName evidence="2">peptide-methionine (R)-S-oxide reductase</fullName>
        <ecNumber evidence="2">1.8.4.12</ecNumber>
    </recommendedName>
</protein>
<accession>A0A917N1J2</accession>
<dbReference type="InterPro" id="IPR002579">
    <property type="entry name" value="Met_Sox_Rdtase_MsrB_dom"/>
</dbReference>
<dbReference type="GO" id="GO:0030091">
    <property type="term" value="P:protein repair"/>
    <property type="evidence" value="ECO:0007669"/>
    <property type="project" value="InterPro"/>
</dbReference>
<dbReference type="GO" id="GO:0046872">
    <property type="term" value="F:metal ion binding"/>
    <property type="evidence" value="ECO:0007669"/>
    <property type="project" value="UniProtKB-KW"/>
</dbReference>
<comment type="catalytic activity">
    <reaction evidence="6">
        <text>L-methionyl-[protein] + [thioredoxin]-disulfide + H2O = L-methionyl-(R)-S-oxide-[protein] + [thioredoxin]-dithiol</text>
        <dbReference type="Rhea" id="RHEA:24164"/>
        <dbReference type="Rhea" id="RHEA-COMP:10698"/>
        <dbReference type="Rhea" id="RHEA-COMP:10700"/>
        <dbReference type="Rhea" id="RHEA-COMP:12313"/>
        <dbReference type="Rhea" id="RHEA-COMP:12314"/>
        <dbReference type="ChEBI" id="CHEBI:15377"/>
        <dbReference type="ChEBI" id="CHEBI:16044"/>
        <dbReference type="ChEBI" id="CHEBI:29950"/>
        <dbReference type="ChEBI" id="CHEBI:45764"/>
        <dbReference type="ChEBI" id="CHEBI:50058"/>
        <dbReference type="EC" id="1.8.4.12"/>
    </reaction>
</comment>
<evidence type="ECO:0000256" key="4">
    <source>
        <dbReference type="ARBA" id="ARBA00022833"/>
    </source>
</evidence>
<dbReference type="SUPFAM" id="SSF51316">
    <property type="entry name" value="Mss4-like"/>
    <property type="match status" value="1"/>
</dbReference>
<proteinExistence type="predicted"/>
<gene>
    <name evidence="8" type="ORF">GCM10011425_02990</name>
</gene>
<dbReference type="EMBL" id="BMDO01000001">
    <property type="protein sequence ID" value="GGI49087.1"/>
    <property type="molecule type" value="Genomic_DNA"/>
</dbReference>
<dbReference type="Proteomes" id="UP000662074">
    <property type="component" value="Unassembled WGS sequence"/>
</dbReference>
<dbReference type="AlphaFoldDB" id="A0A917N1J2"/>
<dbReference type="NCBIfam" id="TIGR00357">
    <property type="entry name" value="peptide-methionine (R)-S-oxide reductase MsrB"/>
    <property type="match status" value="1"/>
</dbReference>
<dbReference type="EC" id="1.8.4.12" evidence="2"/>
<dbReference type="InterPro" id="IPR028427">
    <property type="entry name" value="Met_Sox_Rdtase_MsrB"/>
</dbReference>
<dbReference type="Pfam" id="PF01641">
    <property type="entry name" value="SelR"/>
    <property type="match status" value="1"/>
</dbReference>
<keyword evidence="9" id="KW-1185">Reference proteome</keyword>
<dbReference type="InterPro" id="IPR011057">
    <property type="entry name" value="Mss4-like_sf"/>
</dbReference>
<evidence type="ECO:0000259" key="7">
    <source>
        <dbReference type="PROSITE" id="PS51790"/>
    </source>
</evidence>
<organism evidence="8 9">
    <name type="scientific">Mucilaginibacter galii</name>
    <dbReference type="NCBI Taxonomy" id="2005073"/>
    <lineage>
        <taxon>Bacteria</taxon>
        <taxon>Pseudomonadati</taxon>
        <taxon>Bacteroidota</taxon>
        <taxon>Sphingobacteriia</taxon>
        <taxon>Sphingobacteriales</taxon>
        <taxon>Sphingobacteriaceae</taxon>
        <taxon>Mucilaginibacter</taxon>
    </lineage>
</organism>
<evidence type="ECO:0000313" key="8">
    <source>
        <dbReference type="EMBL" id="GGI49087.1"/>
    </source>
</evidence>
<comment type="caution">
    <text evidence="8">The sequence shown here is derived from an EMBL/GenBank/DDBJ whole genome shotgun (WGS) entry which is preliminary data.</text>
</comment>
<comment type="cofactor">
    <cofactor evidence="1">
        <name>Zn(2+)</name>
        <dbReference type="ChEBI" id="CHEBI:29105"/>
    </cofactor>
</comment>
<dbReference type="Gene3D" id="2.170.150.20">
    <property type="entry name" value="Peptide methionine sulfoxide reductase"/>
    <property type="match status" value="1"/>
</dbReference>
<dbReference type="NCBIfam" id="NF004036">
    <property type="entry name" value="PRK05508.1"/>
    <property type="match status" value="1"/>
</dbReference>
<evidence type="ECO:0000256" key="3">
    <source>
        <dbReference type="ARBA" id="ARBA00022723"/>
    </source>
</evidence>
<dbReference type="PANTHER" id="PTHR46081">
    <property type="entry name" value="PEPTIDE METHIONINE SULFOXIDE REDUCTASE 2"/>
    <property type="match status" value="1"/>
</dbReference>
<dbReference type="PANTHER" id="PTHR46081:SF8">
    <property type="entry name" value="PEPTIDE METHIONINE SULFOXIDE REDUCTASE 2"/>
    <property type="match status" value="1"/>
</dbReference>